<protein>
    <submittedName>
        <fullName evidence="1">Uncharacterized protein</fullName>
    </submittedName>
</protein>
<dbReference type="AlphaFoldDB" id="X1PEG4"/>
<name>X1PEG4_9ZZZZ</name>
<reference evidence="1" key="1">
    <citation type="journal article" date="2014" name="Front. Microbiol.">
        <title>High frequency of phylogenetically diverse reductive dehalogenase-homologous genes in deep subseafloor sedimentary metagenomes.</title>
        <authorList>
            <person name="Kawai M."/>
            <person name="Futagami T."/>
            <person name="Toyoda A."/>
            <person name="Takaki Y."/>
            <person name="Nishi S."/>
            <person name="Hori S."/>
            <person name="Arai W."/>
            <person name="Tsubouchi T."/>
            <person name="Morono Y."/>
            <person name="Uchiyama I."/>
            <person name="Ito T."/>
            <person name="Fujiyama A."/>
            <person name="Inagaki F."/>
            <person name="Takami H."/>
        </authorList>
    </citation>
    <scope>NUCLEOTIDE SEQUENCE</scope>
    <source>
        <strain evidence="1">Expedition CK06-06</strain>
    </source>
</reference>
<evidence type="ECO:0000313" key="1">
    <source>
        <dbReference type="EMBL" id="GAI54697.1"/>
    </source>
</evidence>
<comment type="caution">
    <text evidence="1">The sequence shown here is derived from an EMBL/GenBank/DDBJ whole genome shotgun (WGS) entry which is preliminary data.</text>
</comment>
<sequence>MFAVPNAALKYVDRGDPAAWDFDKTDFECDMSWN</sequence>
<organism evidence="1">
    <name type="scientific">marine sediment metagenome</name>
    <dbReference type="NCBI Taxonomy" id="412755"/>
    <lineage>
        <taxon>unclassified sequences</taxon>
        <taxon>metagenomes</taxon>
        <taxon>ecological metagenomes</taxon>
    </lineage>
</organism>
<accession>X1PEG4</accession>
<proteinExistence type="predicted"/>
<feature type="non-terminal residue" evidence="1">
    <location>
        <position position="34"/>
    </location>
</feature>
<dbReference type="EMBL" id="BARV01033861">
    <property type="protein sequence ID" value="GAI54697.1"/>
    <property type="molecule type" value="Genomic_DNA"/>
</dbReference>
<gene>
    <name evidence="1" type="ORF">S06H3_53151</name>
</gene>